<dbReference type="InterPro" id="IPR007627">
    <property type="entry name" value="RNA_pol_sigma70_r2"/>
</dbReference>
<keyword evidence="10" id="KW-1185">Reference proteome</keyword>
<reference evidence="10" key="1">
    <citation type="journal article" date="2019" name="Int. J. Syst. Evol. Microbiol.">
        <title>The Global Catalogue of Microorganisms (GCM) 10K type strain sequencing project: providing services to taxonomists for standard genome sequencing and annotation.</title>
        <authorList>
            <consortium name="The Broad Institute Genomics Platform"/>
            <consortium name="The Broad Institute Genome Sequencing Center for Infectious Disease"/>
            <person name="Wu L."/>
            <person name="Ma J."/>
        </authorList>
    </citation>
    <scope>NUCLEOTIDE SEQUENCE [LARGE SCALE GENOMIC DNA]</scope>
    <source>
        <strain evidence="10">CCM 7043</strain>
    </source>
</reference>
<dbReference type="Gene3D" id="1.10.10.10">
    <property type="entry name" value="Winged helix-like DNA-binding domain superfamily/Winged helix DNA-binding domain"/>
    <property type="match status" value="1"/>
</dbReference>
<evidence type="ECO:0000259" key="7">
    <source>
        <dbReference type="Pfam" id="PF08281"/>
    </source>
</evidence>
<evidence type="ECO:0000313" key="10">
    <source>
        <dbReference type="Proteomes" id="UP001597114"/>
    </source>
</evidence>
<feature type="domain" description="RNA polymerase sigma factor 70 region 4 type 2" evidence="7">
    <location>
        <begin position="110"/>
        <end position="160"/>
    </location>
</feature>
<proteinExistence type="inferred from homology"/>
<dbReference type="InterPro" id="IPR013324">
    <property type="entry name" value="RNA_pol_sigma_r3/r4-like"/>
</dbReference>
<dbReference type="InterPro" id="IPR046531">
    <property type="entry name" value="DUF6596"/>
</dbReference>
<evidence type="ECO:0000259" key="8">
    <source>
        <dbReference type="Pfam" id="PF20239"/>
    </source>
</evidence>
<dbReference type="Proteomes" id="UP001597114">
    <property type="component" value="Unassembled WGS sequence"/>
</dbReference>
<evidence type="ECO:0000256" key="2">
    <source>
        <dbReference type="ARBA" id="ARBA00023015"/>
    </source>
</evidence>
<dbReference type="InterPro" id="IPR013325">
    <property type="entry name" value="RNA_pol_sigma_r2"/>
</dbReference>
<dbReference type="PANTHER" id="PTHR47756:SF2">
    <property type="entry name" value="BLL6612 PROTEIN"/>
    <property type="match status" value="1"/>
</dbReference>
<evidence type="ECO:0000256" key="5">
    <source>
        <dbReference type="SAM" id="MobiDB-lite"/>
    </source>
</evidence>
<comment type="similarity">
    <text evidence="1">Belongs to the sigma-70 factor family. ECF subfamily.</text>
</comment>
<evidence type="ECO:0000313" key="9">
    <source>
        <dbReference type="EMBL" id="MFD1515851.1"/>
    </source>
</evidence>
<dbReference type="InterPro" id="IPR036388">
    <property type="entry name" value="WH-like_DNA-bd_sf"/>
</dbReference>
<dbReference type="InterPro" id="IPR013249">
    <property type="entry name" value="RNA_pol_sigma70_r4_t2"/>
</dbReference>
<dbReference type="SUPFAM" id="SSF88659">
    <property type="entry name" value="Sigma3 and sigma4 domains of RNA polymerase sigma factors"/>
    <property type="match status" value="1"/>
</dbReference>
<name>A0ABW4EJR1_9PSEU</name>
<comment type="caution">
    <text evidence="9">The sequence shown here is derived from an EMBL/GenBank/DDBJ whole genome shotgun (WGS) entry which is preliminary data.</text>
</comment>
<dbReference type="PANTHER" id="PTHR47756">
    <property type="entry name" value="BLL6612 PROTEIN-RELATED"/>
    <property type="match status" value="1"/>
</dbReference>
<evidence type="ECO:0000256" key="4">
    <source>
        <dbReference type="ARBA" id="ARBA00023163"/>
    </source>
</evidence>
<dbReference type="Pfam" id="PF20239">
    <property type="entry name" value="DUF6596"/>
    <property type="match status" value="1"/>
</dbReference>
<feature type="domain" description="RNA polymerase sigma-70 region 2" evidence="6">
    <location>
        <begin position="13"/>
        <end position="78"/>
    </location>
</feature>
<dbReference type="Gene3D" id="1.10.1740.10">
    <property type="match status" value="1"/>
</dbReference>
<sequence>MPVLSTAEIERVFRAEHGRAVAVLVRAFGDIDVAEEAVQDAFTAAVARWPTTGPPPSPAGWIITTARNRAIDRLRREASREDRHAQAALLDAPSEQSEEGPVRDDRLRLIFTCCHPSLATPAQVALTLRLLGGLSTAEIARAFLVPEPTMAQRLVRAKGKIRDARIPYRVPREPDLPERLHAVLAVVYLIFNEGYTAGSGDRLVREDLCGEAIRLGRLLAELMPDEPEVDGLLALMLLAESRRAARTTADGGLVLLPDQDRDLWDADLVAEGQALVRRCLRRNRPGPYQIQAAINAVHSDAPCAAATDWGQIRTLYDQLLALTPSPIVALNRSVAVAEVDGPQAALGLVDDLGLDGYHLFHAIRADLLRRLGREAEAAEAYEAAIVRTGNEAEREFLRLQAVALSHVDVEPELGGDVGQGVEAGPDVVICRGRPRRRRRGRPR</sequence>
<protein>
    <submittedName>
        <fullName evidence="9">RNA polymerase sigma factor</fullName>
    </submittedName>
</protein>
<dbReference type="SUPFAM" id="SSF88946">
    <property type="entry name" value="Sigma2 domain of RNA polymerase sigma factors"/>
    <property type="match status" value="1"/>
</dbReference>
<evidence type="ECO:0000256" key="1">
    <source>
        <dbReference type="ARBA" id="ARBA00010641"/>
    </source>
</evidence>
<keyword evidence="3" id="KW-0731">Sigma factor</keyword>
<organism evidence="9 10">
    <name type="scientific">Pseudonocardia yunnanensis</name>
    <dbReference type="NCBI Taxonomy" id="58107"/>
    <lineage>
        <taxon>Bacteria</taxon>
        <taxon>Bacillati</taxon>
        <taxon>Actinomycetota</taxon>
        <taxon>Actinomycetes</taxon>
        <taxon>Pseudonocardiales</taxon>
        <taxon>Pseudonocardiaceae</taxon>
        <taxon>Pseudonocardia</taxon>
    </lineage>
</organism>
<dbReference type="RefSeq" id="WP_344724599.1">
    <property type="nucleotide sequence ID" value="NZ_BAAAUS010000027.1"/>
</dbReference>
<keyword evidence="4" id="KW-0804">Transcription</keyword>
<dbReference type="InterPro" id="IPR014284">
    <property type="entry name" value="RNA_pol_sigma-70_dom"/>
</dbReference>
<evidence type="ECO:0000259" key="6">
    <source>
        <dbReference type="Pfam" id="PF04542"/>
    </source>
</evidence>
<dbReference type="NCBIfam" id="TIGR02937">
    <property type="entry name" value="sigma70-ECF"/>
    <property type="match status" value="1"/>
</dbReference>
<feature type="region of interest" description="Disordered" evidence="5">
    <location>
        <begin position="82"/>
        <end position="101"/>
    </location>
</feature>
<gene>
    <name evidence="9" type="ORF">ACFSJD_00035</name>
</gene>
<dbReference type="Pfam" id="PF04542">
    <property type="entry name" value="Sigma70_r2"/>
    <property type="match status" value="1"/>
</dbReference>
<accession>A0ABW4EJR1</accession>
<keyword evidence="2" id="KW-0805">Transcription regulation</keyword>
<dbReference type="Pfam" id="PF08281">
    <property type="entry name" value="Sigma70_r4_2"/>
    <property type="match status" value="1"/>
</dbReference>
<dbReference type="EMBL" id="JBHUCO010000001">
    <property type="protein sequence ID" value="MFD1515851.1"/>
    <property type="molecule type" value="Genomic_DNA"/>
</dbReference>
<evidence type="ECO:0000256" key="3">
    <source>
        <dbReference type="ARBA" id="ARBA00023082"/>
    </source>
</evidence>
<feature type="domain" description="DUF6596" evidence="8">
    <location>
        <begin position="179"/>
        <end position="279"/>
    </location>
</feature>